<comment type="caution">
    <text evidence="2">The sequence shown here is derived from an EMBL/GenBank/DDBJ whole genome shotgun (WGS) entry which is preliminary data.</text>
</comment>
<evidence type="ECO:0000259" key="1">
    <source>
        <dbReference type="Pfam" id="PF13229"/>
    </source>
</evidence>
<organism evidence="2">
    <name type="scientific">marine sediment metagenome</name>
    <dbReference type="NCBI Taxonomy" id="412755"/>
    <lineage>
        <taxon>unclassified sequences</taxon>
        <taxon>metagenomes</taxon>
        <taxon>ecological metagenomes</taxon>
    </lineage>
</organism>
<dbReference type="EMBL" id="BARU01042610">
    <property type="protein sequence ID" value="GAH86773.1"/>
    <property type="molecule type" value="Genomic_DNA"/>
</dbReference>
<evidence type="ECO:0000313" key="2">
    <source>
        <dbReference type="EMBL" id="GAH86773.1"/>
    </source>
</evidence>
<dbReference type="Pfam" id="PF13229">
    <property type="entry name" value="Beta_helix"/>
    <property type="match status" value="1"/>
</dbReference>
<gene>
    <name evidence="2" type="ORF">S03H2_65440</name>
</gene>
<dbReference type="AlphaFoldDB" id="X1KXS2"/>
<feature type="non-terminal residue" evidence="2">
    <location>
        <position position="204"/>
    </location>
</feature>
<dbReference type="InterPro" id="IPR011050">
    <property type="entry name" value="Pectin_lyase_fold/virulence"/>
</dbReference>
<dbReference type="Gene3D" id="2.160.20.10">
    <property type="entry name" value="Single-stranded right-handed beta-helix, Pectin lyase-like"/>
    <property type="match status" value="1"/>
</dbReference>
<dbReference type="SUPFAM" id="SSF51126">
    <property type="entry name" value="Pectin lyase-like"/>
    <property type="match status" value="1"/>
</dbReference>
<feature type="non-terminal residue" evidence="2">
    <location>
        <position position="1"/>
    </location>
</feature>
<proteinExistence type="predicted"/>
<protein>
    <recommendedName>
        <fullName evidence="1">Right handed beta helix domain-containing protein</fullName>
    </recommendedName>
</protein>
<dbReference type="InterPro" id="IPR012334">
    <property type="entry name" value="Pectin_lyas_fold"/>
</dbReference>
<dbReference type="InterPro" id="IPR039448">
    <property type="entry name" value="Beta_helix"/>
</dbReference>
<name>X1KXS2_9ZZZZ</name>
<feature type="domain" description="Right handed beta helix" evidence="1">
    <location>
        <begin position="12"/>
        <end position="172"/>
    </location>
</feature>
<sequence>RSSFSENEATGQFAHGGGICSLGSNAGIIDCNISNNDSSGSGGGIYISSRDIDGDDLGWSNLLVENCLIVENSAGRDGGGISANWGSEPNIVNCTIADNTVTGTGFDTGYGGGLYSCYGNYTYIIDSILWGNSAENGQQIAIGTSYKPATVEVYYSDIQGGPTAVWVDDDCTLLWDVEPSHPDYPTNIDKDPLFATGPLGGYYL</sequence>
<accession>X1KXS2</accession>
<reference evidence="2" key="1">
    <citation type="journal article" date="2014" name="Front. Microbiol.">
        <title>High frequency of phylogenetically diverse reductive dehalogenase-homologous genes in deep subseafloor sedimentary metagenomes.</title>
        <authorList>
            <person name="Kawai M."/>
            <person name="Futagami T."/>
            <person name="Toyoda A."/>
            <person name="Takaki Y."/>
            <person name="Nishi S."/>
            <person name="Hori S."/>
            <person name="Arai W."/>
            <person name="Tsubouchi T."/>
            <person name="Morono Y."/>
            <person name="Uchiyama I."/>
            <person name="Ito T."/>
            <person name="Fujiyama A."/>
            <person name="Inagaki F."/>
            <person name="Takami H."/>
        </authorList>
    </citation>
    <scope>NUCLEOTIDE SEQUENCE</scope>
    <source>
        <strain evidence="2">Expedition CK06-06</strain>
    </source>
</reference>